<dbReference type="EMBL" id="JAHQCX010000008">
    <property type="protein sequence ID" value="MBU9726929.1"/>
    <property type="molecule type" value="Genomic_DNA"/>
</dbReference>
<dbReference type="PRINTS" id="PR00032">
    <property type="entry name" value="HTHARAC"/>
</dbReference>
<dbReference type="RefSeq" id="WP_158354159.1">
    <property type="nucleotide sequence ID" value="NZ_JAHQCX010000008.1"/>
</dbReference>
<keyword evidence="1" id="KW-0805">Transcription regulation</keyword>
<dbReference type="InterPro" id="IPR018062">
    <property type="entry name" value="HTH_AraC-typ_CS"/>
</dbReference>
<dbReference type="InterPro" id="IPR018060">
    <property type="entry name" value="HTH_AraC"/>
</dbReference>
<feature type="domain" description="HTH araC/xylS-type" evidence="4">
    <location>
        <begin position="222"/>
        <end position="319"/>
    </location>
</feature>
<proteinExistence type="predicted"/>
<dbReference type="InterPro" id="IPR003313">
    <property type="entry name" value="AraC-bd"/>
</dbReference>
<dbReference type="PANTHER" id="PTHR43280">
    <property type="entry name" value="ARAC-FAMILY TRANSCRIPTIONAL REGULATOR"/>
    <property type="match status" value="1"/>
</dbReference>
<evidence type="ECO:0000313" key="5">
    <source>
        <dbReference type="EMBL" id="MBU9726929.1"/>
    </source>
</evidence>
<name>A0ABS6K8U4_9FIRM</name>
<dbReference type="Pfam" id="PF02311">
    <property type="entry name" value="AraC_binding"/>
    <property type="match status" value="1"/>
</dbReference>
<protein>
    <submittedName>
        <fullName evidence="5">AraC family transcriptional regulator</fullName>
    </submittedName>
</protein>
<reference evidence="5 6" key="1">
    <citation type="submission" date="2021-06" db="EMBL/GenBank/DDBJ databases">
        <title>Description of novel taxa of the family Lachnospiraceae.</title>
        <authorList>
            <person name="Chaplin A.V."/>
            <person name="Sokolova S.R."/>
            <person name="Pikina A.P."/>
            <person name="Korzhanova M."/>
            <person name="Belova V."/>
            <person name="Korostin D."/>
            <person name="Efimov B.A."/>
        </authorList>
    </citation>
    <scope>NUCLEOTIDE SEQUENCE [LARGE SCALE GENOMIC DNA]</scope>
    <source>
        <strain evidence="5 6">ASD4241</strain>
    </source>
</reference>
<evidence type="ECO:0000256" key="2">
    <source>
        <dbReference type="ARBA" id="ARBA00023125"/>
    </source>
</evidence>
<evidence type="ECO:0000259" key="4">
    <source>
        <dbReference type="PROSITE" id="PS01124"/>
    </source>
</evidence>
<dbReference type="InterPro" id="IPR009057">
    <property type="entry name" value="Homeodomain-like_sf"/>
</dbReference>
<evidence type="ECO:0000313" key="6">
    <source>
        <dbReference type="Proteomes" id="UP001314681"/>
    </source>
</evidence>
<dbReference type="PROSITE" id="PS00041">
    <property type="entry name" value="HTH_ARAC_FAMILY_1"/>
    <property type="match status" value="1"/>
</dbReference>
<dbReference type="Gene3D" id="1.10.10.60">
    <property type="entry name" value="Homeodomain-like"/>
    <property type="match status" value="2"/>
</dbReference>
<accession>A0ABS6K8U4</accession>
<dbReference type="Gene3D" id="2.60.120.10">
    <property type="entry name" value="Jelly Rolls"/>
    <property type="match status" value="1"/>
</dbReference>
<dbReference type="SUPFAM" id="SSF51182">
    <property type="entry name" value="RmlC-like cupins"/>
    <property type="match status" value="1"/>
</dbReference>
<keyword evidence="3" id="KW-0804">Transcription</keyword>
<evidence type="ECO:0000256" key="3">
    <source>
        <dbReference type="ARBA" id="ARBA00023163"/>
    </source>
</evidence>
<dbReference type="Pfam" id="PF12833">
    <property type="entry name" value="HTH_18"/>
    <property type="match status" value="1"/>
</dbReference>
<dbReference type="InterPro" id="IPR011051">
    <property type="entry name" value="RmlC_Cupin_sf"/>
</dbReference>
<evidence type="ECO:0000256" key="1">
    <source>
        <dbReference type="ARBA" id="ARBA00023015"/>
    </source>
</evidence>
<dbReference type="SMART" id="SM00342">
    <property type="entry name" value="HTH_ARAC"/>
    <property type="match status" value="1"/>
</dbReference>
<comment type="caution">
    <text evidence="5">The sequence shown here is derived from an EMBL/GenBank/DDBJ whole genome shotgun (WGS) entry which is preliminary data.</text>
</comment>
<dbReference type="Proteomes" id="UP001314681">
    <property type="component" value="Unassembled WGS sequence"/>
</dbReference>
<dbReference type="PROSITE" id="PS01124">
    <property type="entry name" value="HTH_ARAC_FAMILY_2"/>
    <property type="match status" value="1"/>
</dbReference>
<sequence length="332" mass="38815">MKQELMERLSAITEEERRILTGDKQVQRELYTSSSEFTVDSAKMMDKGRLIDIRTHTRFIPFPEHRHNYIEIMYMCSGKTTHIINRETRLVLGEGELLFLNQFASHEILEAGKEDICINFFILPQFFDEVLPMIQRENVLSDFVVDTLRKNNNSAGYLHYKVADVLPVQNLVENLIWSLLNQPVNHRQLNQTTMGLLFMLLVNYTDKIEQSNPDQQQSATAMQTLKYIEENYQTATLTELADSFGQSVSNMSKLVKSSTGRTFQELLHEKRLNQTVHLLMKTALPITDIIFRVGYDNTSYFHRMFKDRFGMSPRQYRMNFSDRRDSEDLDGK</sequence>
<dbReference type="InterPro" id="IPR014710">
    <property type="entry name" value="RmlC-like_jellyroll"/>
</dbReference>
<gene>
    <name evidence="5" type="ORF">KTH90_12980</name>
</gene>
<organism evidence="5 6">
    <name type="scientific">Diplocloster modestus</name>
    <dbReference type="NCBI Taxonomy" id="2850322"/>
    <lineage>
        <taxon>Bacteria</taxon>
        <taxon>Bacillati</taxon>
        <taxon>Bacillota</taxon>
        <taxon>Clostridia</taxon>
        <taxon>Lachnospirales</taxon>
        <taxon>Lachnospiraceae</taxon>
        <taxon>Diplocloster</taxon>
    </lineage>
</organism>
<dbReference type="PANTHER" id="PTHR43280:SF28">
    <property type="entry name" value="HTH-TYPE TRANSCRIPTIONAL ACTIVATOR RHAS"/>
    <property type="match status" value="1"/>
</dbReference>
<dbReference type="InterPro" id="IPR020449">
    <property type="entry name" value="Tscrpt_reg_AraC-type_HTH"/>
</dbReference>
<dbReference type="SUPFAM" id="SSF46689">
    <property type="entry name" value="Homeodomain-like"/>
    <property type="match status" value="1"/>
</dbReference>
<keyword evidence="6" id="KW-1185">Reference proteome</keyword>
<keyword evidence="2" id="KW-0238">DNA-binding</keyword>